<name>A0AAE3R4C0_9BACT</name>
<sequence length="120" mass="13575">MNTIQAIKIDVATQSVYIVDIPEDDTLDSFYKHINCDTVSHFNLDDYHGCYVDDEGLYRDHPGYWSLSGFRQPIAGNGIIAGADPMGNTASAKRNFIDWVKENITFYKECEEEPAITFLS</sequence>
<feature type="domain" description="DUF3846" evidence="1">
    <location>
        <begin position="5"/>
        <end position="102"/>
    </location>
</feature>
<accession>A0AAE3R4C0</accession>
<dbReference type="RefSeq" id="WP_314514115.1">
    <property type="nucleotide sequence ID" value="NZ_JASJOU010000008.1"/>
</dbReference>
<evidence type="ECO:0000313" key="2">
    <source>
        <dbReference type="EMBL" id="MDJ1503504.1"/>
    </source>
</evidence>
<comment type="caution">
    <text evidence="2">The sequence shown here is derived from an EMBL/GenBank/DDBJ whole genome shotgun (WGS) entry which is preliminary data.</text>
</comment>
<reference evidence="2" key="1">
    <citation type="submission" date="2023-05" db="EMBL/GenBank/DDBJ databases">
        <authorList>
            <person name="Zhang X."/>
        </authorList>
    </citation>
    <scope>NUCLEOTIDE SEQUENCE</scope>
    <source>
        <strain evidence="2">BD1B2-1</strain>
    </source>
</reference>
<dbReference type="InterPro" id="IPR024559">
    <property type="entry name" value="DUF3846"/>
</dbReference>
<evidence type="ECO:0000259" key="1">
    <source>
        <dbReference type="Pfam" id="PF12957"/>
    </source>
</evidence>
<dbReference type="EMBL" id="JASJOU010000008">
    <property type="protein sequence ID" value="MDJ1503504.1"/>
    <property type="molecule type" value="Genomic_DNA"/>
</dbReference>
<keyword evidence="3" id="KW-1185">Reference proteome</keyword>
<protein>
    <submittedName>
        <fullName evidence="2">DUF3846 domain-containing protein</fullName>
    </submittedName>
</protein>
<dbReference type="Proteomes" id="UP001232063">
    <property type="component" value="Unassembled WGS sequence"/>
</dbReference>
<evidence type="ECO:0000313" key="3">
    <source>
        <dbReference type="Proteomes" id="UP001232063"/>
    </source>
</evidence>
<dbReference type="AlphaFoldDB" id="A0AAE3R4C0"/>
<gene>
    <name evidence="2" type="ORF">QNI22_22750</name>
</gene>
<organism evidence="2 3">
    <name type="scientific">Xanthocytophaga agilis</name>
    <dbReference type="NCBI Taxonomy" id="3048010"/>
    <lineage>
        <taxon>Bacteria</taxon>
        <taxon>Pseudomonadati</taxon>
        <taxon>Bacteroidota</taxon>
        <taxon>Cytophagia</taxon>
        <taxon>Cytophagales</taxon>
        <taxon>Rhodocytophagaceae</taxon>
        <taxon>Xanthocytophaga</taxon>
    </lineage>
</organism>
<dbReference type="Pfam" id="PF12957">
    <property type="entry name" value="DUF3846"/>
    <property type="match status" value="1"/>
</dbReference>
<proteinExistence type="predicted"/>